<accession>A0A7X2ZBH4</accession>
<sequence>MTNWRLSYYVSTPFLGSRLMLWSLFVINLLGTAYGYEWYWKQLLFTSENFGNAYLPFVPDSPTASLFFTCFIGLLLWNVDKQTGIAVPPERVGWLRGCIEAFALITSFKYGVWAVAMIWAGAYQGDGIVWQDWMLTISHLGMAAEALLYARFYRYTPGAVLIVAAWTLWNDAMDYGAGVFPWLPETLLDDLGAIRLFTVGLSFIGIAIAIIIWLIRYRKHGRILQHKSV</sequence>
<reference evidence="2 3" key="1">
    <citation type="submission" date="2019-11" db="EMBL/GenBank/DDBJ databases">
        <title>Draft genome sequences of five Paenibacillus species of dairy origin.</title>
        <authorList>
            <person name="Olajide A.M."/>
            <person name="Chen S."/>
            <person name="Lapointe G."/>
        </authorList>
    </citation>
    <scope>NUCLEOTIDE SEQUENCE [LARGE SCALE GENOMIC DNA]</scope>
    <source>
        <strain evidence="2 3">2CS3</strain>
    </source>
</reference>
<keyword evidence="1" id="KW-0472">Membrane</keyword>
<proteinExistence type="predicted"/>
<feature type="transmembrane region" description="Helical" evidence="1">
    <location>
        <begin position="155"/>
        <end position="172"/>
    </location>
</feature>
<keyword evidence="1" id="KW-1133">Transmembrane helix</keyword>
<dbReference type="Proteomes" id="UP000450917">
    <property type="component" value="Unassembled WGS sequence"/>
</dbReference>
<evidence type="ECO:0000313" key="3">
    <source>
        <dbReference type="Proteomes" id="UP000450917"/>
    </source>
</evidence>
<feature type="transmembrane region" description="Helical" evidence="1">
    <location>
        <begin position="192"/>
        <end position="215"/>
    </location>
</feature>
<feature type="transmembrane region" description="Helical" evidence="1">
    <location>
        <begin position="101"/>
        <end position="122"/>
    </location>
</feature>
<dbReference type="PANTHER" id="PTHR40042:SF1">
    <property type="entry name" value="DUF1405 DOMAIN-CONTAINING PROTEIN"/>
    <property type="match status" value="1"/>
</dbReference>
<keyword evidence="3" id="KW-1185">Reference proteome</keyword>
<dbReference type="InterPro" id="IPR009845">
    <property type="entry name" value="DUF1405"/>
</dbReference>
<dbReference type="AlphaFoldDB" id="A0A7X2ZBH4"/>
<evidence type="ECO:0000313" key="2">
    <source>
        <dbReference type="EMBL" id="MUG71749.1"/>
    </source>
</evidence>
<organism evidence="2 3">
    <name type="scientific">Paenibacillus validus</name>
    <dbReference type="NCBI Taxonomy" id="44253"/>
    <lineage>
        <taxon>Bacteria</taxon>
        <taxon>Bacillati</taxon>
        <taxon>Bacillota</taxon>
        <taxon>Bacilli</taxon>
        <taxon>Bacillales</taxon>
        <taxon>Paenibacillaceae</taxon>
        <taxon>Paenibacillus</taxon>
    </lineage>
</organism>
<dbReference type="RefSeq" id="WP_155614853.1">
    <property type="nucleotide sequence ID" value="NZ_WNZX01000010.1"/>
</dbReference>
<dbReference type="PANTHER" id="PTHR40042">
    <property type="entry name" value="HYPOTHETICAL MEMBRANE SPANNING PROTEIN"/>
    <property type="match status" value="1"/>
</dbReference>
<dbReference type="Pfam" id="PF07187">
    <property type="entry name" value="DUF1405"/>
    <property type="match status" value="1"/>
</dbReference>
<feature type="transmembrane region" description="Helical" evidence="1">
    <location>
        <begin position="128"/>
        <end position="148"/>
    </location>
</feature>
<evidence type="ECO:0000256" key="1">
    <source>
        <dbReference type="SAM" id="Phobius"/>
    </source>
</evidence>
<gene>
    <name evidence="2" type="ORF">GNP93_13815</name>
</gene>
<keyword evidence="1" id="KW-0812">Transmembrane</keyword>
<feature type="transmembrane region" description="Helical" evidence="1">
    <location>
        <begin position="61"/>
        <end position="80"/>
    </location>
</feature>
<feature type="transmembrane region" description="Helical" evidence="1">
    <location>
        <begin position="21"/>
        <end position="41"/>
    </location>
</feature>
<name>A0A7X2ZBH4_9BACL</name>
<comment type="caution">
    <text evidence="2">The sequence shown here is derived from an EMBL/GenBank/DDBJ whole genome shotgun (WGS) entry which is preliminary data.</text>
</comment>
<protein>
    <submittedName>
        <fullName evidence="2">DUF1405 domain-containing protein</fullName>
    </submittedName>
</protein>
<dbReference type="EMBL" id="WNZX01000010">
    <property type="protein sequence ID" value="MUG71749.1"/>
    <property type="molecule type" value="Genomic_DNA"/>
</dbReference>